<dbReference type="GO" id="GO:0003677">
    <property type="term" value="F:DNA binding"/>
    <property type="evidence" value="ECO:0007669"/>
    <property type="project" value="UniProtKB-KW"/>
</dbReference>
<dbReference type="PROSITE" id="PS50949">
    <property type="entry name" value="HTH_GNTR"/>
    <property type="match status" value="1"/>
</dbReference>
<dbReference type="CDD" id="cd00609">
    <property type="entry name" value="AAT_like"/>
    <property type="match status" value="1"/>
</dbReference>
<evidence type="ECO:0000256" key="4">
    <source>
        <dbReference type="ARBA" id="ARBA00023125"/>
    </source>
</evidence>
<protein>
    <submittedName>
        <fullName evidence="6">Transcriptional regulator, GntR family</fullName>
    </submittedName>
</protein>
<sequence>MEPVFDAAASAAGDPDGPVFEFPLELPARGHGQLTHELHQQLRAAILDGRLAAGAALPATRRVAAGLGVARNTVVAAYDLLIAEGYLAPRRGAKAVVADVAARRDRRAPRRLSAGPEDPRLNPLWRTPFLRPEPPRDLPERCFRLGIPDHRHFPHEIWRRLSAQTLRAWSRTGFSYPPSEGIAELREAIAQHVAFARAVACGGEDVVVTSGAQQAFDLLARLLVTPGETRVAVEEPGYPPVRAAFAAAGARLLPIPVDEEGLCVDLLPEDARVISVTPSHQSPTGVALSLRRRRALLDFARRRNALVIEDDYDGEFRFGHRPLDALQTLDRDGLVFYIGTFSKSLFPSLRKGFIVAPRWARDALATVKHCADSHSDTITQSVLAAFIRDGHLARHVRRMRAVYAPRREALLAALDAELAPWLQPIPCEAGMHLAARIRDPALAPAILARLPRHMPGAQSIAEYAMSAPAQPAIAFGYGVADVDQIRPATRAFARSLAGIGAQ</sequence>
<reference evidence="6 7" key="1">
    <citation type="submission" date="2015-11" db="EMBL/GenBank/DDBJ databases">
        <title>Genome sequences of Lysobacter enzymogenes strain C3 and Lysobacter antibioticus ATCC 29479.</title>
        <authorList>
            <person name="Kobayashi D.Y."/>
        </authorList>
    </citation>
    <scope>NUCLEOTIDE SEQUENCE [LARGE SCALE GENOMIC DNA]</scope>
    <source>
        <strain evidence="6 7">C3</strain>
    </source>
</reference>
<dbReference type="PANTHER" id="PTHR46577">
    <property type="entry name" value="HTH-TYPE TRANSCRIPTIONAL REGULATORY PROTEIN GABR"/>
    <property type="match status" value="1"/>
</dbReference>
<dbReference type="InterPro" id="IPR015421">
    <property type="entry name" value="PyrdxlP-dep_Trfase_major"/>
</dbReference>
<dbReference type="CDD" id="cd07377">
    <property type="entry name" value="WHTH_GntR"/>
    <property type="match status" value="1"/>
</dbReference>
<dbReference type="InterPro" id="IPR051446">
    <property type="entry name" value="HTH_trans_reg/aminotransferase"/>
</dbReference>
<keyword evidence="3" id="KW-0805">Transcription regulation</keyword>
<accession>A0A0S2DPP9</accession>
<keyword evidence="4" id="KW-0238">DNA-binding</keyword>
<dbReference type="Pfam" id="PF00392">
    <property type="entry name" value="GntR"/>
    <property type="match status" value="1"/>
</dbReference>
<dbReference type="InterPro" id="IPR036388">
    <property type="entry name" value="WH-like_DNA-bd_sf"/>
</dbReference>
<evidence type="ECO:0000256" key="2">
    <source>
        <dbReference type="ARBA" id="ARBA00022898"/>
    </source>
</evidence>
<dbReference type="InterPro" id="IPR015424">
    <property type="entry name" value="PyrdxlP-dep_Trfase"/>
</dbReference>
<dbReference type="PATRIC" id="fig|69.6.peg.4813"/>
<proteinExistence type="inferred from homology"/>
<evidence type="ECO:0000256" key="5">
    <source>
        <dbReference type="ARBA" id="ARBA00023163"/>
    </source>
</evidence>
<dbReference type="GO" id="GO:0003700">
    <property type="term" value="F:DNA-binding transcription factor activity"/>
    <property type="evidence" value="ECO:0007669"/>
    <property type="project" value="InterPro"/>
</dbReference>
<evidence type="ECO:0000256" key="1">
    <source>
        <dbReference type="ARBA" id="ARBA00005384"/>
    </source>
</evidence>
<dbReference type="AlphaFoldDB" id="A0A0S2DPP9"/>
<dbReference type="Proteomes" id="UP000061569">
    <property type="component" value="Chromosome"/>
</dbReference>
<dbReference type="InterPro" id="IPR036390">
    <property type="entry name" value="WH_DNA-bd_sf"/>
</dbReference>
<comment type="similarity">
    <text evidence="1">In the C-terminal section; belongs to the class-I pyridoxal-phosphate-dependent aminotransferase family.</text>
</comment>
<dbReference type="SMART" id="SM00345">
    <property type="entry name" value="HTH_GNTR"/>
    <property type="match status" value="1"/>
</dbReference>
<dbReference type="SUPFAM" id="SSF53383">
    <property type="entry name" value="PLP-dependent transferases"/>
    <property type="match status" value="1"/>
</dbReference>
<dbReference type="InterPro" id="IPR004839">
    <property type="entry name" value="Aminotransferase_I/II_large"/>
</dbReference>
<keyword evidence="2" id="KW-0663">Pyridoxal phosphate</keyword>
<dbReference type="Gene3D" id="1.10.10.10">
    <property type="entry name" value="Winged helix-like DNA-binding domain superfamily/Winged helix DNA-binding domain"/>
    <property type="match status" value="1"/>
</dbReference>
<evidence type="ECO:0000313" key="6">
    <source>
        <dbReference type="EMBL" id="ALN60223.1"/>
    </source>
</evidence>
<gene>
    <name evidence="6" type="ORF">GLE_4882</name>
</gene>
<dbReference type="GO" id="GO:0030170">
    <property type="term" value="F:pyridoxal phosphate binding"/>
    <property type="evidence" value="ECO:0007669"/>
    <property type="project" value="InterPro"/>
</dbReference>
<name>A0A0S2DPP9_LYSEN</name>
<dbReference type="OrthoDB" id="9808770at2"/>
<organism evidence="6 7">
    <name type="scientific">Lysobacter enzymogenes</name>
    <dbReference type="NCBI Taxonomy" id="69"/>
    <lineage>
        <taxon>Bacteria</taxon>
        <taxon>Pseudomonadati</taxon>
        <taxon>Pseudomonadota</taxon>
        <taxon>Gammaproteobacteria</taxon>
        <taxon>Lysobacterales</taxon>
        <taxon>Lysobacteraceae</taxon>
        <taxon>Lysobacter</taxon>
    </lineage>
</organism>
<dbReference type="PANTHER" id="PTHR46577:SF1">
    <property type="entry name" value="HTH-TYPE TRANSCRIPTIONAL REGULATORY PROTEIN GABR"/>
    <property type="match status" value="1"/>
</dbReference>
<dbReference type="Pfam" id="PF00155">
    <property type="entry name" value="Aminotran_1_2"/>
    <property type="match status" value="1"/>
</dbReference>
<evidence type="ECO:0000313" key="7">
    <source>
        <dbReference type="Proteomes" id="UP000061569"/>
    </source>
</evidence>
<dbReference type="InterPro" id="IPR000524">
    <property type="entry name" value="Tscrpt_reg_HTH_GntR"/>
</dbReference>
<dbReference type="KEGG" id="lez:GLE_4882"/>
<dbReference type="Gene3D" id="3.40.640.10">
    <property type="entry name" value="Type I PLP-dependent aspartate aminotransferase-like (Major domain)"/>
    <property type="match status" value="1"/>
</dbReference>
<evidence type="ECO:0000256" key="3">
    <source>
        <dbReference type="ARBA" id="ARBA00023015"/>
    </source>
</evidence>
<dbReference type="SUPFAM" id="SSF46785">
    <property type="entry name" value="Winged helix' DNA-binding domain"/>
    <property type="match status" value="1"/>
</dbReference>
<keyword evidence="5" id="KW-0804">Transcription</keyword>
<dbReference type="EMBL" id="CP013140">
    <property type="protein sequence ID" value="ALN60223.1"/>
    <property type="molecule type" value="Genomic_DNA"/>
</dbReference>
<dbReference type="STRING" id="69.GLE_4882"/>